<dbReference type="Pfam" id="PF12796">
    <property type="entry name" value="Ank_2"/>
    <property type="match status" value="6"/>
</dbReference>
<dbReference type="PRINTS" id="PR01415">
    <property type="entry name" value="ANKYRIN"/>
</dbReference>
<dbReference type="OrthoDB" id="341259at2759"/>
<feature type="repeat" description="ANK" evidence="3">
    <location>
        <begin position="195"/>
        <end position="227"/>
    </location>
</feature>
<feature type="compositionally biased region" description="Basic and acidic residues" evidence="4">
    <location>
        <begin position="1"/>
        <end position="12"/>
    </location>
</feature>
<dbReference type="Pfam" id="PF00023">
    <property type="entry name" value="Ank"/>
    <property type="match status" value="4"/>
</dbReference>
<dbReference type="PANTHER" id="PTHR24198:SF165">
    <property type="entry name" value="ANKYRIN REPEAT-CONTAINING PROTEIN-RELATED"/>
    <property type="match status" value="1"/>
</dbReference>
<dbReference type="PROSITE" id="PS50297">
    <property type="entry name" value="ANK_REP_REGION"/>
    <property type="match status" value="17"/>
</dbReference>
<feature type="repeat" description="ANK" evidence="3">
    <location>
        <begin position="459"/>
        <end position="491"/>
    </location>
</feature>
<feature type="repeat" description="ANK" evidence="3">
    <location>
        <begin position="63"/>
        <end position="95"/>
    </location>
</feature>
<feature type="repeat" description="ANK" evidence="3">
    <location>
        <begin position="590"/>
        <end position="622"/>
    </location>
</feature>
<feature type="repeat" description="ANK" evidence="3">
    <location>
        <begin position="294"/>
        <end position="326"/>
    </location>
</feature>
<dbReference type="InterPro" id="IPR002110">
    <property type="entry name" value="Ankyrin_rpt"/>
</dbReference>
<evidence type="ECO:0000256" key="1">
    <source>
        <dbReference type="ARBA" id="ARBA00022737"/>
    </source>
</evidence>
<feature type="region of interest" description="Disordered" evidence="4">
    <location>
        <begin position="1"/>
        <end position="23"/>
    </location>
</feature>
<evidence type="ECO:0000259" key="5">
    <source>
        <dbReference type="Pfam" id="PF06985"/>
    </source>
</evidence>
<dbReference type="PANTHER" id="PTHR24198">
    <property type="entry name" value="ANKYRIN REPEAT AND PROTEIN KINASE DOMAIN-CONTAINING PROTEIN"/>
    <property type="match status" value="1"/>
</dbReference>
<feature type="compositionally biased region" description="Polar residues" evidence="4">
    <location>
        <begin position="13"/>
        <end position="23"/>
    </location>
</feature>
<feature type="repeat" description="ANK" evidence="3">
    <location>
        <begin position="426"/>
        <end position="458"/>
    </location>
</feature>
<feature type="repeat" description="ANK" evidence="3">
    <location>
        <begin position="261"/>
        <end position="293"/>
    </location>
</feature>
<feature type="repeat" description="ANK" evidence="3">
    <location>
        <begin position="96"/>
        <end position="128"/>
    </location>
</feature>
<keyword evidence="2 3" id="KW-0040">ANK repeat</keyword>
<evidence type="ECO:0000256" key="3">
    <source>
        <dbReference type="PROSITE-ProRule" id="PRU00023"/>
    </source>
</evidence>
<reference evidence="6" key="1">
    <citation type="submission" date="2020-12" db="EMBL/GenBank/DDBJ databases">
        <title>Metabolic potential, ecology and presence of endohyphal bacteria is reflected in genomic diversity of Mucoromycotina.</title>
        <authorList>
            <person name="Muszewska A."/>
            <person name="Okrasinska A."/>
            <person name="Steczkiewicz K."/>
            <person name="Drgas O."/>
            <person name="Orlowska M."/>
            <person name="Perlinska-Lenart U."/>
            <person name="Aleksandrzak-Piekarczyk T."/>
            <person name="Szatraj K."/>
            <person name="Zielenkiewicz U."/>
            <person name="Pilsyk S."/>
            <person name="Malc E."/>
            <person name="Mieczkowski P."/>
            <person name="Kruszewska J.S."/>
            <person name="Biernat P."/>
            <person name="Pawlowska J."/>
        </authorList>
    </citation>
    <scope>NUCLEOTIDE SEQUENCE</scope>
    <source>
        <strain evidence="6">WA0000051536</strain>
    </source>
</reference>
<evidence type="ECO:0000256" key="4">
    <source>
        <dbReference type="SAM" id="MobiDB-lite"/>
    </source>
</evidence>
<dbReference type="Pfam" id="PF06985">
    <property type="entry name" value="HET"/>
    <property type="match status" value="1"/>
</dbReference>
<feature type="repeat" description="ANK" evidence="3">
    <location>
        <begin position="789"/>
        <end position="821"/>
    </location>
</feature>
<feature type="repeat" description="ANK" evidence="3">
    <location>
        <begin position="722"/>
        <end position="754"/>
    </location>
</feature>
<feature type="repeat" description="ANK" evidence="3">
    <location>
        <begin position="360"/>
        <end position="383"/>
    </location>
</feature>
<comment type="caution">
    <text evidence="6">The sequence shown here is derived from an EMBL/GenBank/DDBJ whole genome shotgun (WGS) entry which is preliminary data.</text>
</comment>
<organism evidence="6 7">
    <name type="scientific">Umbelopsis vinacea</name>
    <dbReference type="NCBI Taxonomy" id="44442"/>
    <lineage>
        <taxon>Eukaryota</taxon>
        <taxon>Fungi</taxon>
        <taxon>Fungi incertae sedis</taxon>
        <taxon>Mucoromycota</taxon>
        <taxon>Mucoromycotina</taxon>
        <taxon>Umbelopsidomycetes</taxon>
        <taxon>Umbelopsidales</taxon>
        <taxon>Umbelopsidaceae</taxon>
        <taxon>Umbelopsis</taxon>
    </lineage>
</organism>
<evidence type="ECO:0000313" key="6">
    <source>
        <dbReference type="EMBL" id="KAG2180438.1"/>
    </source>
</evidence>
<keyword evidence="7" id="KW-1185">Reference proteome</keyword>
<dbReference type="InterPro" id="IPR010730">
    <property type="entry name" value="HET"/>
</dbReference>
<dbReference type="Gene3D" id="1.25.40.20">
    <property type="entry name" value="Ankyrin repeat-containing domain"/>
    <property type="match status" value="6"/>
</dbReference>
<dbReference type="EMBL" id="JAEPRA010000009">
    <property type="protein sequence ID" value="KAG2180438.1"/>
    <property type="molecule type" value="Genomic_DNA"/>
</dbReference>
<sequence length="1593" mass="178688">MEHQLAEQKLSVDETSNPDYFSTGTYTENDDLLQWFDVAGSGKLDDMKNLLLHGADVGWEDDAKRTALHICAGYGYYELVSLLLEHGAAVNAKDENSTTALHLATWHGKTEVVRLLIDHDADLEANDDNLETALYMAVSHGFKKIVQLLLHRGASIHARGYRSQTALHLASSIGYKEVVKLLLYNGAMVDAKNEHLDTALHKAAENGHLGVVELLLNGDASAVEKNTDSWTAIHLAARSVKNDVVELLIDRGVAADIKGLLLRTPLHWAALNGNEETVKILLNHGASIDAADDLSNTPLILASRFGQGEVVSILLQNGAFVDWKNDVSNTALDEAVRFERVDNVRILLSYGASIQTEDEKRDTPFHVASKYGHKEVLSLLLSNFKCVNQKFKDGRTLLAERSEAGDIQMVMFLLQHGADIEALDINGHTPLVIALKAAQPHMVSFLINEGADIEVTDNNLWTALHWSANEGHVAILELLLHKKANIEAKTKHGNTALHLAAKSNRSEVVATLIEYDANLDARNEFRLSPIQVAIMKGHYKITLQLKNAGATIGSSEDYEQWLLYQAADAGQVELVKKALEQYDEVERTRYMNTALCRASEYGQVDVVSYFLDNGANIETCNYDGLPLLFLAGEHSEVISKLLDCGACIEARSLKHQNQSVLHYFASLGRIGALRLLRACECNFHSIDDNDNTALHYAVKNDHHEVTIMLLEQGVDINATNNEGETALHIAIKHGSTELAKLLIDNGIDIETKTLTGGTTVLHLAIENESPAIISLLLERHADINAIDELEYTPLEYAIMTLNPDMVKLLLQHGASVYSQSIDFYPPLNYLIDNCLWVTSYQVERSLIEMVKLLIDAGASTAGITISEEDEESFPTLRGMLEAPSNLPINIGNNILDEPSIKDQHFQEKDYTDIALKRFGGDRSEEYETSICNERWLIHTKQKYGYGLPLSKRLKLEDVLDVDGTKDHDASTDSIQFPLSFKFLTTVPMCNRAISTIQSLLVSYGAQLFMSDYFFMLELDVLVASKPPKWASHFDKMDGIIREPGRLIVQIPQIQTSLSIPAWHKNIHPCLRFIDAVYVCRRSSTRLDQEVFSELLGGSEQRLATDLHAILIAGLSILSIAGGDGLVEKLVMAILDIKLDSTTIPPSDDTLADWQVHNRRQCPCNAASFHRPLSPVAAAKAVGIDIWQDRDYQVVNRVWDLHQDKLVLDVDAREVIFVTHRWGTNEIRYQDILKMKRWRGQTVGRMSKKLGRIRNALLDHTRYVWMDTICIDKSNLSELDEAIRSMYKWYASCAAVVLDSDTPLEVWCKRGWCLQEGAAAGILRGISKEGNLVTMQQLAKEQHQNLCSLDLHLYYRKGNAAEILARMDVRDTTRKEDMAYSLAGIFDIHLTLAYGEGIKSRMRLFHELATQKGDLSFLSFMTTRSIDRNYLPTINQINYVLAECTEASTSINVSHFGICFEVQLLKAVDAKKTLQMLKSWKLLNFAIGRSSGIDELYEATEKMEHQGLPVELAIVYEIRSLILVQTYNADWQAGGGKPLKLCYRIQCCQIEEIEFERLFDKYRALQYERIWLGDRPRKVNISQFESEWSRRVNI</sequence>
<protein>
    <recommendedName>
        <fullName evidence="5">Heterokaryon incompatibility domain-containing protein</fullName>
    </recommendedName>
</protein>
<dbReference type="Proteomes" id="UP000612746">
    <property type="component" value="Unassembled WGS sequence"/>
</dbReference>
<feature type="repeat" description="ANK" evidence="3">
    <location>
        <begin position="756"/>
        <end position="788"/>
    </location>
</feature>
<feature type="repeat" description="ANK" evidence="3">
    <location>
        <begin position="129"/>
        <end position="161"/>
    </location>
</feature>
<proteinExistence type="predicted"/>
<feature type="repeat" description="ANK" evidence="3">
    <location>
        <begin position="689"/>
        <end position="721"/>
    </location>
</feature>
<feature type="repeat" description="ANK" evidence="3">
    <location>
        <begin position="492"/>
        <end position="524"/>
    </location>
</feature>
<feature type="repeat" description="ANK" evidence="3">
    <location>
        <begin position="228"/>
        <end position="260"/>
    </location>
</feature>
<accession>A0A8H7PUG9</accession>
<dbReference type="SMART" id="SM00248">
    <property type="entry name" value="ANK"/>
    <property type="match status" value="24"/>
</dbReference>
<dbReference type="PROSITE" id="PS50088">
    <property type="entry name" value="ANK_REPEAT"/>
    <property type="match status" value="19"/>
</dbReference>
<evidence type="ECO:0000256" key="2">
    <source>
        <dbReference type="ARBA" id="ARBA00023043"/>
    </source>
</evidence>
<dbReference type="InterPro" id="IPR036770">
    <property type="entry name" value="Ankyrin_rpt-contain_sf"/>
</dbReference>
<evidence type="ECO:0000313" key="7">
    <source>
        <dbReference type="Proteomes" id="UP000612746"/>
    </source>
</evidence>
<feature type="repeat" description="ANK" evidence="3">
    <location>
        <begin position="162"/>
        <end position="194"/>
    </location>
</feature>
<name>A0A8H7PUG9_9FUNG</name>
<dbReference type="SUPFAM" id="SSF48403">
    <property type="entry name" value="Ankyrin repeat"/>
    <property type="match status" value="3"/>
</dbReference>
<feature type="domain" description="Heterokaryon incompatibility" evidence="5">
    <location>
        <begin position="1219"/>
        <end position="1297"/>
    </location>
</feature>
<feature type="repeat" description="ANK" evidence="3">
    <location>
        <begin position="327"/>
        <end position="359"/>
    </location>
</feature>
<keyword evidence="1" id="KW-0677">Repeat</keyword>
<dbReference type="Pfam" id="PF13637">
    <property type="entry name" value="Ank_4"/>
    <property type="match status" value="1"/>
</dbReference>
<feature type="repeat" description="ANK" evidence="3">
    <location>
        <begin position="393"/>
        <end position="425"/>
    </location>
</feature>
<gene>
    <name evidence="6" type="ORF">INT44_003442</name>
</gene>